<gene>
    <name evidence="2" type="ORF">HYDPIDRAFT_40629</name>
</gene>
<protein>
    <submittedName>
        <fullName evidence="2">Uncharacterized protein</fullName>
    </submittedName>
</protein>
<proteinExistence type="predicted"/>
<dbReference type="EMBL" id="KN839848">
    <property type="protein sequence ID" value="KIJ63964.1"/>
    <property type="molecule type" value="Genomic_DNA"/>
</dbReference>
<accession>A0A0C9VEH4</accession>
<keyword evidence="3" id="KW-1185">Reference proteome</keyword>
<dbReference type="Proteomes" id="UP000053820">
    <property type="component" value="Unassembled WGS sequence"/>
</dbReference>
<keyword evidence="1" id="KW-0812">Transmembrane</keyword>
<dbReference type="HOGENOM" id="CLU_915451_0_0_1"/>
<name>A0A0C9VEH4_9AGAM</name>
<evidence type="ECO:0000256" key="1">
    <source>
        <dbReference type="SAM" id="Phobius"/>
    </source>
</evidence>
<keyword evidence="1" id="KW-1133">Transmembrane helix</keyword>
<feature type="transmembrane region" description="Helical" evidence="1">
    <location>
        <begin position="282"/>
        <end position="303"/>
    </location>
</feature>
<evidence type="ECO:0000313" key="2">
    <source>
        <dbReference type="EMBL" id="KIJ63964.1"/>
    </source>
</evidence>
<reference evidence="2 3" key="1">
    <citation type="submission" date="2014-04" db="EMBL/GenBank/DDBJ databases">
        <title>Evolutionary Origins and Diversification of the Mycorrhizal Mutualists.</title>
        <authorList>
            <consortium name="DOE Joint Genome Institute"/>
            <consortium name="Mycorrhizal Genomics Consortium"/>
            <person name="Kohler A."/>
            <person name="Kuo A."/>
            <person name="Nagy L.G."/>
            <person name="Floudas D."/>
            <person name="Copeland A."/>
            <person name="Barry K.W."/>
            <person name="Cichocki N."/>
            <person name="Veneault-Fourrey C."/>
            <person name="LaButti K."/>
            <person name="Lindquist E.A."/>
            <person name="Lipzen A."/>
            <person name="Lundell T."/>
            <person name="Morin E."/>
            <person name="Murat C."/>
            <person name="Riley R."/>
            <person name="Ohm R."/>
            <person name="Sun H."/>
            <person name="Tunlid A."/>
            <person name="Henrissat B."/>
            <person name="Grigoriev I.V."/>
            <person name="Hibbett D.S."/>
            <person name="Martin F."/>
        </authorList>
    </citation>
    <scope>NUCLEOTIDE SEQUENCE [LARGE SCALE GENOMIC DNA]</scope>
    <source>
        <strain evidence="2 3">MD-312</strain>
    </source>
</reference>
<evidence type="ECO:0000313" key="3">
    <source>
        <dbReference type="Proteomes" id="UP000053820"/>
    </source>
</evidence>
<keyword evidence="1" id="KW-0472">Membrane</keyword>
<organism evidence="2 3">
    <name type="scientific">Hydnomerulius pinastri MD-312</name>
    <dbReference type="NCBI Taxonomy" id="994086"/>
    <lineage>
        <taxon>Eukaryota</taxon>
        <taxon>Fungi</taxon>
        <taxon>Dikarya</taxon>
        <taxon>Basidiomycota</taxon>
        <taxon>Agaricomycotina</taxon>
        <taxon>Agaricomycetes</taxon>
        <taxon>Agaricomycetidae</taxon>
        <taxon>Boletales</taxon>
        <taxon>Boletales incertae sedis</taxon>
        <taxon>Leucogyrophana</taxon>
    </lineage>
</organism>
<feature type="transmembrane region" description="Helical" evidence="1">
    <location>
        <begin position="220"/>
        <end position="243"/>
    </location>
</feature>
<sequence length="304" mass="31325">MLVVTRPSFGGLTVPANRKEPALGAQGVKSPIQRYEARSETHIGSLVQNLASESAPSCTLPGSFRFSQAALHLNGLQQSLSCKILTPTQLSSLRIALSWIKSILQFTMRAFSTISILLTAALSVFATPLAERQTPASVAVVLSQLSSSVTPLANQLLYATPENATSENLTPIIGGISTSVTGAVSSLNLLVGQPTTVIMASVDGTTQLAATDISSILSEIVNLIFTSLSAVLAVVDATILTLITSLVSELGTLVFSLLSVVLSLVVGLLAPLLVLLAPVLSIISSLGLTSLLGDLLGGLLGGIL</sequence>
<feature type="transmembrane region" description="Helical" evidence="1">
    <location>
        <begin position="250"/>
        <end position="276"/>
    </location>
</feature>
<dbReference type="AlphaFoldDB" id="A0A0C9VEH4"/>
<dbReference type="OrthoDB" id="3265564at2759"/>